<dbReference type="PANTHER" id="PTHR45891">
    <property type="entry name" value="ZINC FINGER HOMEOBOX PROTEIN"/>
    <property type="match status" value="1"/>
</dbReference>
<evidence type="ECO:0000256" key="6">
    <source>
        <dbReference type="ARBA" id="ARBA00023125"/>
    </source>
</evidence>
<feature type="region of interest" description="Disordered" evidence="12">
    <location>
        <begin position="705"/>
        <end position="821"/>
    </location>
</feature>
<evidence type="ECO:0000256" key="10">
    <source>
        <dbReference type="PROSITE-ProRule" id="PRU00108"/>
    </source>
</evidence>
<keyword evidence="7 10" id="KW-0371">Homeobox</keyword>
<evidence type="ECO:0000259" key="13">
    <source>
        <dbReference type="PROSITE" id="PS50071"/>
    </source>
</evidence>
<feature type="DNA-binding region" description="Homeobox" evidence="10">
    <location>
        <begin position="817"/>
        <end position="876"/>
    </location>
</feature>
<evidence type="ECO:0000256" key="11">
    <source>
        <dbReference type="RuleBase" id="RU000682"/>
    </source>
</evidence>
<feature type="domain" description="Homeobox" evidence="13">
    <location>
        <begin position="284"/>
        <end position="344"/>
    </location>
</feature>
<dbReference type="EMBL" id="VSWD01000006">
    <property type="protein sequence ID" value="KAK3099202.1"/>
    <property type="molecule type" value="Genomic_DNA"/>
</dbReference>
<evidence type="ECO:0000313" key="16">
    <source>
        <dbReference type="Proteomes" id="UP001186944"/>
    </source>
</evidence>
<accession>A0AA89C4M6</accession>
<dbReference type="SUPFAM" id="SSF57667">
    <property type="entry name" value="beta-beta-alpha zinc fingers"/>
    <property type="match status" value="1"/>
</dbReference>
<feature type="compositionally biased region" description="Polar residues" evidence="12">
    <location>
        <begin position="772"/>
        <end position="787"/>
    </location>
</feature>
<keyword evidence="4 9" id="KW-0863">Zinc-finger</keyword>
<feature type="compositionally biased region" description="Polar residues" evidence="12">
    <location>
        <begin position="633"/>
        <end position="642"/>
    </location>
</feature>
<dbReference type="InterPro" id="IPR009057">
    <property type="entry name" value="Homeodomain-like_sf"/>
</dbReference>
<evidence type="ECO:0000313" key="15">
    <source>
        <dbReference type="EMBL" id="KAK3099202.1"/>
    </source>
</evidence>
<dbReference type="PANTHER" id="PTHR45891:SF3">
    <property type="entry name" value="ZINC FINGER PROTEIN 2"/>
    <property type="match status" value="1"/>
</dbReference>
<dbReference type="PROSITE" id="PS50157">
    <property type="entry name" value="ZINC_FINGER_C2H2_2"/>
    <property type="match status" value="2"/>
</dbReference>
<dbReference type="InterPro" id="IPR051968">
    <property type="entry name" value="ZnFinger_Homeobox_TR"/>
</dbReference>
<dbReference type="GO" id="GO:0000978">
    <property type="term" value="F:RNA polymerase II cis-regulatory region sequence-specific DNA binding"/>
    <property type="evidence" value="ECO:0007669"/>
    <property type="project" value="TreeGrafter"/>
</dbReference>
<feature type="compositionally biased region" description="Basic and acidic residues" evidence="12">
    <location>
        <begin position="202"/>
        <end position="231"/>
    </location>
</feature>
<feature type="non-terminal residue" evidence="15">
    <location>
        <position position="1"/>
    </location>
</feature>
<evidence type="ECO:0000256" key="7">
    <source>
        <dbReference type="ARBA" id="ARBA00023155"/>
    </source>
</evidence>
<keyword evidence="3" id="KW-0677">Repeat</keyword>
<name>A0AA89C4M6_PINIB</name>
<feature type="compositionally biased region" description="Basic and acidic residues" evidence="12">
    <location>
        <begin position="720"/>
        <end position="741"/>
    </location>
</feature>
<dbReference type="Pfam" id="PF00046">
    <property type="entry name" value="Homeodomain"/>
    <property type="match status" value="3"/>
</dbReference>
<feature type="compositionally biased region" description="Low complexity" evidence="12">
    <location>
        <begin position="795"/>
        <end position="809"/>
    </location>
</feature>
<evidence type="ECO:0000256" key="8">
    <source>
        <dbReference type="ARBA" id="ARBA00023242"/>
    </source>
</evidence>
<dbReference type="PROSITE" id="PS00027">
    <property type="entry name" value="HOMEOBOX_1"/>
    <property type="match status" value="1"/>
</dbReference>
<organism evidence="15 16">
    <name type="scientific">Pinctada imbricata</name>
    <name type="common">Atlantic pearl-oyster</name>
    <name type="synonym">Pinctada martensii</name>
    <dbReference type="NCBI Taxonomy" id="66713"/>
    <lineage>
        <taxon>Eukaryota</taxon>
        <taxon>Metazoa</taxon>
        <taxon>Spiralia</taxon>
        <taxon>Lophotrochozoa</taxon>
        <taxon>Mollusca</taxon>
        <taxon>Bivalvia</taxon>
        <taxon>Autobranchia</taxon>
        <taxon>Pteriomorphia</taxon>
        <taxon>Pterioida</taxon>
        <taxon>Pterioidea</taxon>
        <taxon>Pteriidae</taxon>
        <taxon>Pinctada</taxon>
    </lineage>
</organism>
<feature type="DNA-binding region" description="Homeobox" evidence="10">
    <location>
        <begin position="520"/>
        <end position="579"/>
    </location>
</feature>
<feature type="domain" description="C2H2-type" evidence="14">
    <location>
        <begin position="135"/>
        <end position="164"/>
    </location>
</feature>
<dbReference type="GO" id="GO:0005634">
    <property type="term" value="C:nucleus"/>
    <property type="evidence" value="ECO:0007669"/>
    <property type="project" value="UniProtKB-SubCell"/>
</dbReference>
<dbReference type="InterPro" id="IPR036236">
    <property type="entry name" value="Znf_C2H2_sf"/>
</dbReference>
<dbReference type="SMART" id="SM00355">
    <property type="entry name" value="ZnF_C2H2"/>
    <property type="match status" value="8"/>
</dbReference>
<reference evidence="15" key="1">
    <citation type="submission" date="2019-08" db="EMBL/GenBank/DDBJ databases">
        <title>The improved chromosome-level genome for the pearl oyster Pinctada fucata martensii using PacBio sequencing and Hi-C.</title>
        <authorList>
            <person name="Zheng Z."/>
        </authorList>
    </citation>
    <scope>NUCLEOTIDE SEQUENCE</scope>
    <source>
        <strain evidence="15">ZZ-2019</strain>
        <tissue evidence="15">Adductor muscle</tissue>
    </source>
</reference>
<dbReference type="PROSITE" id="PS00028">
    <property type="entry name" value="ZINC_FINGER_C2H2_1"/>
    <property type="match status" value="5"/>
</dbReference>
<feature type="DNA-binding region" description="Homeobox" evidence="10">
    <location>
        <begin position="286"/>
        <end position="345"/>
    </location>
</feature>
<comment type="caution">
    <text evidence="15">The sequence shown here is derived from an EMBL/GenBank/DDBJ whole genome shotgun (WGS) entry which is preliminary data.</text>
</comment>
<dbReference type="CDD" id="cd00086">
    <property type="entry name" value="homeodomain"/>
    <property type="match status" value="3"/>
</dbReference>
<evidence type="ECO:0000256" key="9">
    <source>
        <dbReference type="PROSITE-ProRule" id="PRU00042"/>
    </source>
</evidence>
<feature type="domain" description="Homeobox" evidence="13">
    <location>
        <begin position="518"/>
        <end position="578"/>
    </location>
</feature>
<protein>
    <submittedName>
        <fullName evidence="15">Uncharacterized protein</fullName>
    </submittedName>
</protein>
<dbReference type="AlphaFoldDB" id="A0AA89C4M6"/>
<dbReference type="GO" id="GO:0000981">
    <property type="term" value="F:DNA-binding transcription factor activity, RNA polymerase II-specific"/>
    <property type="evidence" value="ECO:0007669"/>
    <property type="project" value="InterPro"/>
</dbReference>
<keyword evidence="6 10" id="KW-0238">DNA-binding</keyword>
<dbReference type="GO" id="GO:0008270">
    <property type="term" value="F:zinc ion binding"/>
    <property type="evidence" value="ECO:0007669"/>
    <property type="project" value="UniProtKB-KW"/>
</dbReference>
<evidence type="ECO:0000256" key="3">
    <source>
        <dbReference type="ARBA" id="ARBA00022737"/>
    </source>
</evidence>
<feature type="region of interest" description="Disordered" evidence="12">
    <location>
        <begin position="401"/>
        <end position="439"/>
    </location>
</feature>
<proteinExistence type="predicted"/>
<evidence type="ECO:0000256" key="12">
    <source>
        <dbReference type="SAM" id="MobiDB-lite"/>
    </source>
</evidence>
<dbReference type="SMART" id="SM00389">
    <property type="entry name" value="HOX"/>
    <property type="match status" value="3"/>
</dbReference>
<keyword evidence="5" id="KW-0862">Zinc</keyword>
<dbReference type="Proteomes" id="UP001186944">
    <property type="component" value="Unassembled WGS sequence"/>
</dbReference>
<dbReference type="InterPro" id="IPR013087">
    <property type="entry name" value="Znf_C2H2_type"/>
</dbReference>
<evidence type="ECO:0000256" key="1">
    <source>
        <dbReference type="ARBA" id="ARBA00004123"/>
    </source>
</evidence>
<keyword evidence="16" id="KW-1185">Reference proteome</keyword>
<feature type="region of interest" description="Disordered" evidence="12">
    <location>
        <begin position="627"/>
        <end position="647"/>
    </location>
</feature>
<evidence type="ECO:0000259" key="14">
    <source>
        <dbReference type="PROSITE" id="PS50157"/>
    </source>
</evidence>
<feature type="compositionally biased region" description="Basic and acidic residues" evidence="12">
    <location>
        <begin position="984"/>
        <end position="1010"/>
    </location>
</feature>
<evidence type="ECO:0000256" key="5">
    <source>
        <dbReference type="ARBA" id="ARBA00022833"/>
    </source>
</evidence>
<dbReference type="SUPFAM" id="SSF46689">
    <property type="entry name" value="Homeodomain-like"/>
    <property type="match status" value="3"/>
</dbReference>
<feature type="domain" description="Homeobox" evidence="13">
    <location>
        <begin position="815"/>
        <end position="875"/>
    </location>
</feature>
<gene>
    <name evidence="15" type="ORF">FSP39_000960</name>
</gene>
<keyword evidence="8 10" id="KW-0539">Nucleus</keyword>
<feature type="domain" description="C2H2-type" evidence="14">
    <location>
        <begin position="446"/>
        <end position="469"/>
    </location>
</feature>
<sequence length="1229" mass="139487">NSKTNNKHQIHVCPYCEMRIQAHIVSQHTQHHTAMFCPLCQEEYKYMGRLKEHLTSTHSVKGDGLQRLLLLVDKGDWVPTSPVSSVRTPTAPSFIPLDESGEINTEVLEAEAAKLAAEAIDTAALSDKGDLDDQYRCQTCSKTFSNIDGLYAHQNELGHLGLKQTPRGPGYLCIKDRSSSLTVKQQIQELEQQRLQQMSKVSEQHYHNKEDVSTLSMPREKHPKSESRAIESPDLSNSRESFSNISASLSLLSTPSMPFNMISSHVGGQDIRPRFEHSMHHNSYNKRANRTRFTDYQIKVLQEYFEQNAYPKDDELHHLSQVLNLSPRVIVVWFQNARQKARKIYENQPAEPKMNESPFQGTAGLNYQRKKCSAGFQRYYDLIRHQKKQCGLDGDRIQMPLHGGLGKESDSLSTLSHEDNMEETGSTHSHDLSTSGEKDTKNGIKFQCEKCHLSFDRRDLWLEHQNVHSIYPSLFQNLSSSSAFGVLQSKAAAHHQKIKIIMKKKQEKVRDVKSDDLPRDRRLRTTILPEQLDYLYQKYQIDCNPSRKQLEDISAEVGLKKRVVQVWFQNTRARERKGHYRAHQQLIHKRCPFCRALFRAKSALESHLATKHPEEMAKGDINLDSLPDAAIESPSNPQSLLRNNAMPPGASDFNKLFSPHSMEYFIPPGFLMGGFQEHLQMSMKQMYEDSHKRLMNDLCATPQKDTRKAEVEAPLPSKHVSHDAKYSTADYHGEAPLDLRKPLKVNTDYQDRSSDGPITDKSNHSFDDHQNHSSLSNKSLNDSFSDLHSNHENDSLSISTSRTSSPTPSKQGGIQESKRYRTQMTTLQVRIMKSIFIEYKIPTMAECEMLGREIELPKRVVQVWFQNARYKKEAKLNMHKTFEIEFPKPPEKCSLCRFKYSHKYPIQDHIFTKKHIDQVRMYIQSQSDVERLLAPSTPIGDLERIRKTMEGAERITSLQPHLSMGLPSILPPGALSGGAFNPVDSHKESKKEKSETESSKKTEASKKDDVSSQLASRMMINPFGGFLPGLDPTTMSYMDFGGIPGFLPGIGIPFGLPPGVMPGAEQLMQYDPMTFGTPLQLLRIPSQAIKDVNVKLSEPHATVAQYTQDCKSISSLKSLVNPVDYSCAREATVGVGYMCKKCQYVYPAKDACIGHQRTLCFPDGKVPENINPIMKLEEIQYECRLCTDKFSTVLEYKAHCQTDSHTTKVRHLQHKSINSPLKSNNSSAT</sequence>
<feature type="compositionally biased region" description="Basic and acidic residues" evidence="12">
    <location>
        <begin position="428"/>
        <end position="439"/>
    </location>
</feature>
<evidence type="ECO:0000256" key="4">
    <source>
        <dbReference type="ARBA" id="ARBA00022771"/>
    </source>
</evidence>
<dbReference type="Gene3D" id="1.10.10.60">
    <property type="entry name" value="Homeodomain-like"/>
    <property type="match status" value="3"/>
</dbReference>
<comment type="subcellular location">
    <subcellularLocation>
        <location evidence="1 10 11">Nucleus</location>
    </subcellularLocation>
</comment>
<dbReference type="FunFam" id="1.10.10.60:FF:000080">
    <property type="entry name" value="Zinc finger homeobox protein 2"/>
    <property type="match status" value="1"/>
</dbReference>
<keyword evidence="2" id="KW-0479">Metal-binding</keyword>
<feature type="region of interest" description="Disordered" evidence="12">
    <location>
        <begin position="977"/>
        <end position="1013"/>
    </location>
</feature>
<feature type="compositionally biased region" description="Basic and acidic residues" evidence="12">
    <location>
        <begin position="761"/>
        <end position="771"/>
    </location>
</feature>
<dbReference type="InterPro" id="IPR001356">
    <property type="entry name" value="HD"/>
</dbReference>
<dbReference type="PROSITE" id="PS50071">
    <property type="entry name" value="HOMEOBOX_2"/>
    <property type="match status" value="3"/>
</dbReference>
<evidence type="ECO:0000256" key="2">
    <source>
        <dbReference type="ARBA" id="ARBA00022723"/>
    </source>
</evidence>
<dbReference type="InterPro" id="IPR017970">
    <property type="entry name" value="Homeobox_CS"/>
</dbReference>
<feature type="region of interest" description="Disordered" evidence="12">
    <location>
        <begin position="194"/>
        <end position="240"/>
    </location>
</feature>